<keyword evidence="3" id="KW-0694">RNA-binding</keyword>
<feature type="domain" description="S1-like" evidence="7">
    <location>
        <begin position="35"/>
        <end position="85"/>
    </location>
</feature>
<dbReference type="InParanoid" id="H2YG85"/>
<evidence type="ECO:0000313" key="9">
    <source>
        <dbReference type="Proteomes" id="UP000007875"/>
    </source>
</evidence>
<keyword evidence="5" id="KW-0396">Initiation factor</keyword>
<dbReference type="InterPro" id="IPR001253">
    <property type="entry name" value="TIF_eIF-1A"/>
</dbReference>
<sequence>MTATTKRKHVIKEVLEDFSMPGRDQTIVKVLGNSGSNLHEVITPSGDRYLASLPVKFRKNLWIKRGDYVVTEPILEGDRVKGEIVRILYAQHIKEIKSNNLWPPEFNLKTNIPDIVKEPEKLKTTREDSEGEDYESDDDLSDIFVNTNRPPEMILSDTDEEDTSDEDEL</sequence>
<feature type="compositionally biased region" description="Basic and acidic residues" evidence="6">
    <location>
        <begin position="119"/>
        <end position="128"/>
    </location>
</feature>
<dbReference type="GO" id="GO:0005634">
    <property type="term" value="C:nucleus"/>
    <property type="evidence" value="ECO:0007669"/>
    <property type="project" value="TreeGrafter"/>
</dbReference>
<dbReference type="Gene3D" id="2.40.50.140">
    <property type="entry name" value="Nucleic acid-binding proteins"/>
    <property type="match status" value="1"/>
</dbReference>
<dbReference type="InterPro" id="IPR039294">
    <property type="entry name" value="EIF1AD"/>
</dbReference>
<dbReference type="Pfam" id="PF01176">
    <property type="entry name" value="eIF-1a"/>
    <property type="match status" value="1"/>
</dbReference>
<accession>H2YG85</accession>
<dbReference type="InterPro" id="IPR012340">
    <property type="entry name" value="NA-bd_OB-fold"/>
</dbReference>
<dbReference type="PANTHER" id="PTHR21641:SF0">
    <property type="entry name" value="RNA-BINDING PROTEIN EIF1AD-RELATED"/>
    <property type="match status" value="1"/>
</dbReference>
<dbReference type="HOGENOM" id="CLU_106477_2_0_1"/>
<proteinExistence type="inferred from homology"/>
<dbReference type="SUPFAM" id="SSF50249">
    <property type="entry name" value="Nucleic acid-binding proteins"/>
    <property type="match status" value="1"/>
</dbReference>
<dbReference type="PROSITE" id="PS50832">
    <property type="entry name" value="S1_IF1_TYPE"/>
    <property type="match status" value="1"/>
</dbReference>
<reference evidence="8" key="3">
    <citation type="submission" date="2025-09" db="UniProtKB">
        <authorList>
            <consortium name="Ensembl"/>
        </authorList>
    </citation>
    <scope>IDENTIFICATION</scope>
</reference>
<dbReference type="PANTHER" id="PTHR21641">
    <property type="entry name" value="TRANSLATION INITIATION FACTOR-RELATED"/>
    <property type="match status" value="1"/>
</dbReference>
<dbReference type="InterPro" id="IPR006196">
    <property type="entry name" value="RNA-binding_domain_S1_IF1"/>
</dbReference>
<evidence type="ECO:0000256" key="3">
    <source>
        <dbReference type="ARBA" id="ARBA00022884"/>
    </source>
</evidence>
<protein>
    <recommendedName>
        <fullName evidence="2">Probable RNA-binding protein EIF1AD</fullName>
    </recommendedName>
    <alternativeName>
        <fullName evidence="4">Eukaryotic translation initiation factor 1A domain-containing protein</fullName>
    </alternativeName>
</protein>
<comment type="similarity">
    <text evidence="1">Belongs to the EIF1AD family.</text>
</comment>
<dbReference type="AlphaFoldDB" id="H2YG85"/>
<evidence type="ECO:0000256" key="6">
    <source>
        <dbReference type="SAM" id="MobiDB-lite"/>
    </source>
</evidence>
<name>H2YG85_CIOSA</name>
<evidence type="ECO:0000259" key="7">
    <source>
        <dbReference type="PROSITE" id="PS50832"/>
    </source>
</evidence>
<reference evidence="9" key="1">
    <citation type="submission" date="2003-08" db="EMBL/GenBank/DDBJ databases">
        <authorList>
            <person name="Birren B."/>
            <person name="Nusbaum C."/>
            <person name="Abebe A."/>
            <person name="Abouelleil A."/>
            <person name="Adekoya E."/>
            <person name="Ait-zahra M."/>
            <person name="Allen N."/>
            <person name="Allen T."/>
            <person name="An P."/>
            <person name="Anderson M."/>
            <person name="Anderson S."/>
            <person name="Arachchi H."/>
            <person name="Armbruster J."/>
            <person name="Bachantsang P."/>
            <person name="Baldwin J."/>
            <person name="Barry A."/>
            <person name="Bayul T."/>
            <person name="Blitshsteyn B."/>
            <person name="Bloom T."/>
            <person name="Blye J."/>
            <person name="Boguslavskiy L."/>
            <person name="Borowsky M."/>
            <person name="Boukhgalter B."/>
            <person name="Brunache A."/>
            <person name="Butler J."/>
            <person name="Calixte N."/>
            <person name="Calvo S."/>
            <person name="Camarata J."/>
            <person name="Campo K."/>
            <person name="Chang J."/>
            <person name="Cheshatsang Y."/>
            <person name="Citroen M."/>
            <person name="Collymore A."/>
            <person name="Considine T."/>
            <person name="Cook A."/>
            <person name="Cooke P."/>
            <person name="Corum B."/>
            <person name="Cuomo C."/>
            <person name="David R."/>
            <person name="Dawoe T."/>
            <person name="Degray S."/>
            <person name="Dodge S."/>
            <person name="Dooley K."/>
            <person name="Dorje P."/>
            <person name="Dorjee K."/>
            <person name="Dorris L."/>
            <person name="Duffey N."/>
            <person name="Dupes A."/>
            <person name="Elkins T."/>
            <person name="Engels R."/>
            <person name="Erickson J."/>
            <person name="Farina A."/>
            <person name="Faro S."/>
            <person name="Ferreira P."/>
            <person name="Fischer H."/>
            <person name="Fitzgerald M."/>
            <person name="Foley K."/>
            <person name="Gage D."/>
            <person name="Galagan J."/>
            <person name="Gearin G."/>
            <person name="Gnerre S."/>
            <person name="Gnirke A."/>
            <person name="Goyette A."/>
            <person name="Graham J."/>
            <person name="Grandbois E."/>
            <person name="Gyaltsen K."/>
            <person name="Hafez N."/>
            <person name="Hagopian D."/>
            <person name="Hagos B."/>
            <person name="Hall J."/>
            <person name="Hatcher B."/>
            <person name="Heller A."/>
            <person name="Higgins H."/>
            <person name="Honan T."/>
            <person name="Horn A."/>
            <person name="Houde N."/>
            <person name="Hughes L."/>
            <person name="Hulme W."/>
            <person name="Husby E."/>
            <person name="Iliev I."/>
            <person name="Jaffe D."/>
            <person name="Jones C."/>
            <person name="Kamal M."/>
            <person name="Kamat A."/>
            <person name="Kamvysselis M."/>
            <person name="Karlsson E."/>
            <person name="Kells C."/>
            <person name="Kieu A."/>
            <person name="Kisner P."/>
            <person name="Kodira C."/>
            <person name="Kulbokas E."/>
            <person name="Labutti K."/>
            <person name="Lama D."/>
            <person name="Landers T."/>
            <person name="Leger J."/>
            <person name="Levine S."/>
            <person name="Lewis D."/>
            <person name="Lewis T."/>
            <person name="Lindblad-toh K."/>
            <person name="Liu X."/>
            <person name="Lokyitsang T."/>
            <person name="Lokyitsang Y."/>
            <person name="Lucien O."/>
            <person name="Lui A."/>
            <person name="Ma L.J."/>
            <person name="Mabbitt R."/>
            <person name="Macdonald J."/>
            <person name="Maclean C."/>
            <person name="Major J."/>
            <person name="Manning J."/>
            <person name="Marabella R."/>
            <person name="Maru K."/>
            <person name="Matthews C."/>
            <person name="Mauceli E."/>
            <person name="Mccarthy M."/>
            <person name="Mcdonough S."/>
            <person name="Mcghee T."/>
            <person name="Meldrim J."/>
            <person name="Meneus L."/>
            <person name="Mesirov J."/>
            <person name="Mihalev A."/>
            <person name="Mihova T."/>
            <person name="Mikkelsen T."/>
            <person name="Mlenga V."/>
            <person name="Moru K."/>
            <person name="Mozes J."/>
            <person name="Mulrain L."/>
            <person name="Munson G."/>
            <person name="Naylor J."/>
            <person name="Newes C."/>
            <person name="Nguyen C."/>
            <person name="Nguyen N."/>
            <person name="Nguyen T."/>
            <person name="Nicol R."/>
            <person name="Nielsen C."/>
            <person name="Nizzari M."/>
            <person name="Norbu C."/>
            <person name="Norbu N."/>
            <person name="O'donnell P."/>
            <person name="Okoawo O."/>
            <person name="O'leary S."/>
            <person name="Omotosho B."/>
            <person name="O'neill K."/>
            <person name="Osman S."/>
            <person name="Parker S."/>
            <person name="Perrin D."/>
            <person name="Phunkhang P."/>
            <person name="Piqani B."/>
            <person name="Purcell S."/>
            <person name="Rachupka T."/>
            <person name="Ramasamy U."/>
            <person name="Rameau R."/>
            <person name="Ray V."/>
            <person name="Raymond C."/>
            <person name="Retta R."/>
            <person name="Richardson S."/>
            <person name="Rise C."/>
            <person name="Rodriguez J."/>
            <person name="Rogers J."/>
            <person name="Rogov P."/>
            <person name="Rutman M."/>
            <person name="Schupbach R."/>
            <person name="Seaman C."/>
            <person name="Settipalli S."/>
            <person name="Sharpe T."/>
            <person name="Sheridan J."/>
            <person name="Sherpa N."/>
            <person name="Shi J."/>
            <person name="Smirnov S."/>
            <person name="Smith C."/>
            <person name="Sougnez C."/>
            <person name="Spencer B."/>
            <person name="Stalker J."/>
            <person name="Stange-thomann N."/>
            <person name="Stavropoulos S."/>
            <person name="Stetson K."/>
            <person name="Stone C."/>
            <person name="Stone S."/>
            <person name="Stubbs M."/>
            <person name="Talamas J."/>
            <person name="Tchuinga P."/>
            <person name="Tenzing P."/>
            <person name="Tesfaye S."/>
            <person name="Theodore J."/>
            <person name="Thoulutsang Y."/>
            <person name="Topham K."/>
            <person name="Towey S."/>
            <person name="Tsamla T."/>
            <person name="Tsomo N."/>
            <person name="Vallee D."/>
            <person name="Vassiliev H."/>
            <person name="Venkataraman V."/>
            <person name="Vinson J."/>
            <person name="Vo A."/>
            <person name="Wade C."/>
            <person name="Wang S."/>
            <person name="Wangchuk T."/>
            <person name="Wangdi T."/>
            <person name="Whittaker C."/>
            <person name="Wilkinson J."/>
            <person name="Wu Y."/>
            <person name="Wyman D."/>
            <person name="Yadav S."/>
            <person name="Yang S."/>
            <person name="Yang X."/>
            <person name="Yeager S."/>
            <person name="Yee E."/>
            <person name="Young G."/>
            <person name="Zainoun J."/>
            <person name="Zembeck L."/>
            <person name="Zimmer A."/>
            <person name="Zody M."/>
            <person name="Lander E."/>
        </authorList>
    </citation>
    <scope>NUCLEOTIDE SEQUENCE [LARGE SCALE GENOMIC DNA]</scope>
</reference>
<dbReference type="OMA" id="FRKNIWV"/>
<keyword evidence="9" id="KW-1185">Reference proteome</keyword>
<reference evidence="8" key="2">
    <citation type="submission" date="2025-08" db="UniProtKB">
        <authorList>
            <consortium name="Ensembl"/>
        </authorList>
    </citation>
    <scope>IDENTIFICATION</scope>
</reference>
<organism evidence="8 9">
    <name type="scientific">Ciona savignyi</name>
    <name type="common">Pacific transparent sea squirt</name>
    <dbReference type="NCBI Taxonomy" id="51511"/>
    <lineage>
        <taxon>Eukaryota</taxon>
        <taxon>Metazoa</taxon>
        <taxon>Chordata</taxon>
        <taxon>Tunicata</taxon>
        <taxon>Ascidiacea</taxon>
        <taxon>Phlebobranchia</taxon>
        <taxon>Cionidae</taxon>
        <taxon>Ciona</taxon>
    </lineage>
</organism>
<feature type="region of interest" description="Disordered" evidence="6">
    <location>
        <begin position="119"/>
        <end position="169"/>
    </location>
</feature>
<dbReference type="Proteomes" id="UP000007875">
    <property type="component" value="Unassembled WGS sequence"/>
</dbReference>
<feature type="compositionally biased region" description="Acidic residues" evidence="6">
    <location>
        <begin position="129"/>
        <end position="141"/>
    </location>
</feature>
<dbReference type="STRING" id="51511.ENSCSAVP00000004334"/>
<dbReference type="FunCoup" id="H2YG85">
    <property type="interactions" value="175"/>
</dbReference>
<dbReference type="eggNOG" id="KOG2925">
    <property type="taxonomic scope" value="Eukaryota"/>
</dbReference>
<evidence type="ECO:0000256" key="1">
    <source>
        <dbReference type="ARBA" id="ARBA00007340"/>
    </source>
</evidence>
<evidence type="ECO:0000256" key="5">
    <source>
        <dbReference type="PROSITE-ProRule" id="PRU00181"/>
    </source>
</evidence>
<evidence type="ECO:0000256" key="2">
    <source>
        <dbReference type="ARBA" id="ARBA00020989"/>
    </source>
</evidence>
<dbReference type="Ensembl" id="ENSCSAVT00000004398.1">
    <property type="protein sequence ID" value="ENSCSAVP00000004334.1"/>
    <property type="gene ID" value="ENSCSAVG00000002564.1"/>
</dbReference>
<dbReference type="SMART" id="SM00652">
    <property type="entry name" value="eIF1a"/>
    <property type="match status" value="1"/>
</dbReference>
<evidence type="ECO:0000256" key="4">
    <source>
        <dbReference type="ARBA" id="ARBA00031998"/>
    </source>
</evidence>
<dbReference type="GeneTree" id="ENSGT00390000011180"/>
<dbReference type="GO" id="GO:0003723">
    <property type="term" value="F:RNA binding"/>
    <property type="evidence" value="ECO:0007669"/>
    <property type="project" value="UniProtKB-KW"/>
</dbReference>
<evidence type="ECO:0000313" key="8">
    <source>
        <dbReference type="Ensembl" id="ENSCSAVP00000004334.1"/>
    </source>
</evidence>
<feature type="compositionally biased region" description="Acidic residues" evidence="6">
    <location>
        <begin position="157"/>
        <end position="169"/>
    </location>
</feature>
<dbReference type="GO" id="GO:0003743">
    <property type="term" value="F:translation initiation factor activity"/>
    <property type="evidence" value="ECO:0007669"/>
    <property type="project" value="UniProtKB-UniRule"/>
</dbReference>
<keyword evidence="5" id="KW-0648">Protein biosynthesis</keyword>